<feature type="transmembrane region" description="Helical" evidence="7">
    <location>
        <begin position="358"/>
        <end position="377"/>
    </location>
</feature>
<dbReference type="InterPro" id="IPR010290">
    <property type="entry name" value="TM_effector"/>
</dbReference>
<keyword evidence="2" id="KW-0813">Transport</keyword>
<dbReference type="CDD" id="cd06173">
    <property type="entry name" value="MFS_MefA_like"/>
    <property type="match status" value="1"/>
</dbReference>
<feature type="transmembrane region" description="Helical" evidence="7">
    <location>
        <begin position="270"/>
        <end position="288"/>
    </location>
</feature>
<keyword evidence="6 7" id="KW-0472">Membrane</keyword>
<evidence type="ECO:0000256" key="6">
    <source>
        <dbReference type="ARBA" id="ARBA00023136"/>
    </source>
</evidence>
<comment type="subcellular location">
    <subcellularLocation>
        <location evidence="1">Cell membrane</location>
        <topology evidence="1">Multi-pass membrane protein</topology>
    </subcellularLocation>
</comment>
<gene>
    <name evidence="9" type="ORF">C1H66_21505</name>
</gene>
<feature type="transmembrane region" description="Helical" evidence="7">
    <location>
        <begin position="57"/>
        <end position="79"/>
    </location>
</feature>
<keyword evidence="5 7" id="KW-1133">Transmembrane helix</keyword>
<evidence type="ECO:0000256" key="1">
    <source>
        <dbReference type="ARBA" id="ARBA00004651"/>
    </source>
</evidence>
<dbReference type="Pfam" id="PF05977">
    <property type="entry name" value="MFS_3"/>
    <property type="match status" value="1"/>
</dbReference>
<dbReference type="PROSITE" id="PS50850">
    <property type="entry name" value="MFS"/>
    <property type="match status" value="1"/>
</dbReference>
<proteinExistence type="predicted"/>
<feature type="transmembrane region" description="Helical" evidence="7">
    <location>
        <begin position="239"/>
        <end position="258"/>
    </location>
</feature>
<feature type="transmembrane region" description="Helical" evidence="7">
    <location>
        <begin position="300"/>
        <end position="318"/>
    </location>
</feature>
<keyword evidence="3" id="KW-1003">Cell membrane</keyword>
<evidence type="ECO:0000256" key="2">
    <source>
        <dbReference type="ARBA" id="ARBA00022448"/>
    </source>
</evidence>
<comment type="caution">
    <text evidence="9">The sequence shown here is derived from an EMBL/GenBank/DDBJ whole genome shotgun (WGS) entry which is preliminary data.</text>
</comment>
<organism evidence="9 10">
    <name type="scientific">Halomonas heilongjiangensis</name>
    <dbReference type="NCBI Taxonomy" id="1387883"/>
    <lineage>
        <taxon>Bacteria</taxon>
        <taxon>Pseudomonadati</taxon>
        <taxon>Pseudomonadota</taxon>
        <taxon>Gammaproteobacteria</taxon>
        <taxon>Oceanospirillales</taxon>
        <taxon>Halomonadaceae</taxon>
        <taxon>Halomonas</taxon>
    </lineage>
</organism>
<evidence type="ECO:0000256" key="5">
    <source>
        <dbReference type="ARBA" id="ARBA00022989"/>
    </source>
</evidence>
<feature type="domain" description="Major facilitator superfamily (MFS) profile" evidence="8">
    <location>
        <begin position="25"/>
        <end position="412"/>
    </location>
</feature>
<dbReference type="SUPFAM" id="SSF103473">
    <property type="entry name" value="MFS general substrate transporter"/>
    <property type="match status" value="1"/>
</dbReference>
<dbReference type="Proteomes" id="UP000235346">
    <property type="component" value="Unassembled WGS sequence"/>
</dbReference>
<dbReference type="PANTHER" id="PTHR23513:SF11">
    <property type="entry name" value="STAPHYLOFERRIN A TRANSPORTER"/>
    <property type="match status" value="1"/>
</dbReference>
<name>A0A2N7TFN2_9GAMM</name>
<evidence type="ECO:0000313" key="9">
    <source>
        <dbReference type="EMBL" id="PMR66997.1"/>
    </source>
</evidence>
<keyword evidence="10" id="KW-1185">Reference proteome</keyword>
<feature type="transmembrane region" description="Helical" evidence="7">
    <location>
        <begin position="175"/>
        <end position="200"/>
    </location>
</feature>
<evidence type="ECO:0000256" key="4">
    <source>
        <dbReference type="ARBA" id="ARBA00022692"/>
    </source>
</evidence>
<dbReference type="OrthoDB" id="9775268at2"/>
<keyword evidence="4 7" id="KW-0812">Transmembrane</keyword>
<protein>
    <submittedName>
        <fullName evidence="9">MFS transporter</fullName>
    </submittedName>
</protein>
<dbReference type="GO" id="GO:0022857">
    <property type="term" value="F:transmembrane transporter activity"/>
    <property type="evidence" value="ECO:0007669"/>
    <property type="project" value="InterPro"/>
</dbReference>
<dbReference type="RefSeq" id="WP_102629914.1">
    <property type="nucleotide sequence ID" value="NZ_PDOH01000048.1"/>
</dbReference>
<evidence type="ECO:0000256" key="3">
    <source>
        <dbReference type="ARBA" id="ARBA00022475"/>
    </source>
</evidence>
<evidence type="ECO:0000313" key="10">
    <source>
        <dbReference type="Proteomes" id="UP000235346"/>
    </source>
</evidence>
<dbReference type="GO" id="GO:0005886">
    <property type="term" value="C:plasma membrane"/>
    <property type="evidence" value="ECO:0007669"/>
    <property type="project" value="UniProtKB-SubCell"/>
</dbReference>
<dbReference type="EMBL" id="PNRE01000103">
    <property type="protein sequence ID" value="PMR66997.1"/>
    <property type="molecule type" value="Genomic_DNA"/>
</dbReference>
<dbReference type="PANTHER" id="PTHR23513">
    <property type="entry name" value="INTEGRAL MEMBRANE EFFLUX PROTEIN-RELATED"/>
    <property type="match status" value="1"/>
</dbReference>
<dbReference type="InterPro" id="IPR036259">
    <property type="entry name" value="MFS_trans_sf"/>
</dbReference>
<evidence type="ECO:0000256" key="7">
    <source>
        <dbReference type="SAM" id="Phobius"/>
    </source>
</evidence>
<dbReference type="InterPro" id="IPR020846">
    <property type="entry name" value="MFS_dom"/>
</dbReference>
<accession>A0A2N7TFN2</accession>
<dbReference type="AlphaFoldDB" id="A0A2N7TFN2"/>
<reference evidence="9 10" key="1">
    <citation type="submission" date="2018-01" db="EMBL/GenBank/DDBJ databases">
        <title>Halomonas endophytica sp. nov., isolated from storage liquid in the stems of Populus euphratica.</title>
        <authorList>
            <person name="Chen C."/>
        </authorList>
    </citation>
    <scope>NUCLEOTIDE SEQUENCE [LARGE SCALE GENOMIC DNA]</scope>
    <source>
        <strain evidence="9 10">DSM 26881</strain>
    </source>
</reference>
<feature type="transmembrane region" description="Helical" evidence="7">
    <location>
        <begin position="29"/>
        <end position="51"/>
    </location>
</feature>
<dbReference type="Gene3D" id="1.20.1250.20">
    <property type="entry name" value="MFS general substrate transporter like domains"/>
    <property type="match status" value="1"/>
</dbReference>
<sequence length="545" mass="59395">MSQSETTPRVTTPSGSAWSPLKISLFRTLWIATLVSNIGTWMHDIGAGWLMTSLSDSSVMVALVQTATTLPVFLLALPAGALSDILDRRRYLIAIQSFMAIVAVLLTLVVVTGTITPWTLLILTFVMGVGSAMMRPTWAAIVPELVPRRELQAAIALNSMGINVARAIGPALAGVIVMFAGTGAVFVLNAFSFFGVILVLMRWRREVTESPLPAERLVGAMRAGLRFARFSPELQAASIRGLGFFLFASASWALLPLVARNLTNGGPQAFGILVAAVGVGAVLGALVLPTLKERLSRGHLVALSTLLYAACLVGITVIDRLWPLALVMGVSGVAWLVVLSSLQVAAQMALPNWVRSRGLAIFMSAFMGSMALGSLLWGKLADLYSIEHSLLIAAIGAALSVPLTWRWRVDGVEALDFTPSMHWPLPPAHDVLHLDRGPVMTTIEYWVRPEAVSAFLGGMKRLEQYRRQHGAFSWSLFEHAEVSHLFIETFNDESWVGHLRQHERVTEEVRKLQAEIRTYLAEDTNPKVAHYLTPKRGASHRKDNG</sequence>
<evidence type="ECO:0000259" key="8">
    <source>
        <dbReference type="PROSITE" id="PS50850"/>
    </source>
</evidence>
<feature type="transmembrane region" description="Helical" evidence="7">
    <location>
        <begin position="324"/>
        <end position="346"/>
    </location>
</feature>